<reference evidence="1 2" key="1">
    <citation type="journal article" date="2016" name="Nat. Commun.">
        <title>Thousands of microbial genomes shed light on interconnected biogeochemical processes in an aquifer system.</title>
        <authorList>
            <person name="Anantharaman K."/>
            <person name="Brown C.T."/>
            <person name="Hug L.A."/>
            <person name="Sharon I."/>
            <person name="Castelle C.J."/>
            <person name="Probst A.J."/>
            <person name="Thomas B.C."/>
            <person name="Singh A."/>
            <person name="Wilkins M.J."/>
            <person name="Karaoz U."/>
            <person name="Brodie E.L."/>
            <person name="Williams K.H."/>
            <person name="Hubbard S.S."/>
            <person name="Banfield J.F."/>
        </authorList>
    </citation>
    <scope>NUCLEOTIDE SEQUENCE [LARGE SCALE GENOMIC DNA]</scope>
</reference>
<sequence length="221" mass="24995">MSDYFSRDATETPFQHRISDDFRDLLSIDHIYAEEHEGRTRILKEHECRGDAVGYLATELMDVLRPGGAYHPHVWSLSLSAKSHESCLVFGPPGFAIGDFRHDLALLNALGVMGSFCGRMDYLSWHGEYARLLSGNSSWGSTQGWWHKHKGVIVVCSVQEGANRLLKTILALLKIPRQKIIQLDVDFLLVERIFEEAVAILLGEAKKISEERTRICALKMK</sequence>
<organism evidence="1 2">
    <name type="scientific">Candidatus Lloydbacteria bacterium RIFCSPLOWO2_01_FULL_50_20</name>
    <dbReference type="NCBI Taxonomy" id="1798665"/>
    <lineage>
        <taxon>Bacteria</taxon>
        <taxon>Candidatus Lloydiibacteriota</taxon>
    </lineage>
</organism>
<gene>
    <name evidence="1" type="ORF">A2942_03585</name>
</gene>
<protein>
    <submittedName>
        <fullName evidence="1">Uncharacterized protein</fullName>
    </submittedName>
</protein>
<evidence type="ECO:0000313" key="1">
    <source>
        <dbReference type="EMBL" id="OGZ12822.1"/>
    </source>
</evidence>
<dbReference type="AlphaFoldDB" id="A0A1G2DHC2"/>
<dbReference type="EMBL" id="MHLP01000018">
    <property type="protein sequence ID" value="OGZ12822.1"/>
    <property type="molecule type" value="Genomic_DNA"/>
</dbReference>
<evidence type="ECO:0000313" key="2">
    <source>
        <dbReference type="Proteomes" id="UP000178534"/>
    </source>
</evidence>
<name>A0A1G2DHC2_9BACT</name>
<proteinExistence type="predicted"/>
<dbReference type="Proteomes" id="UP000178534">
    <property type="component" value="Unassembled WGS sequence"/>
</dbReference>
<accession>A0A1G2DHC2</accession>
<comment type="caution">
    <text evidence="1">The sequence shown here is derived from an EMBL/GenBank/DDBJ whole genome shotgun (WGS) entry which is preliminary data.</text>
</comment>